<evidence type="ECO:0000256" key="1">
    <source>
        <dbReference type="ARBA" id="ARBA00004651"/>
    </source>
</evidence>
<dbReference type="STRING" id="1121316.SAMN02745207_03885"/>
<dbReference type="GO" id="GO:0055085">
    <property type="term" value="P:transmembrane transport"/>
    <property type="evidence" value="ECO:0007669"/>
    <property type="project" value="InterPro"/>
</dbReference>
<feature type="domain" description="ABC transmembrane type-1" evidence="8">
    <location>
        <begin position="78"/>
        <end position="292"/>
    </location>
</feature>
<sequence length="305" mass="34664">MVKSYFSRLAIDLRKNRSLYLIMLPVLIYYILFRYLPMYGATIAFKDFSPAKGIMGSDWVGFKHFIRFFSSHYFLRVLKNTFTLSFMQILYGFPVPIIFAILVNELRNKTYKRAVQTATYLPHFISMVVICGIITQFSSTNGIFNDFLALFGAKPESLLQKPELFRGIYILSEIWQKAGWESIIYLAALTGIDSSLYEAAGIDGANRFKKIMHITLPGLLPTIVIMLILRIGQVMEIGFEKIILLYNPATYEVADVISSYVYRVGLTDLNWSYSAAVGIFNSVVNLTFLIAANKLSKKYAGSGLW</sequence>
<evidence type="ECO:0000256" key="5">
    <source>
        <dbReference type="ARBA" id="ARBA00022989"/>
    </source>
</evidence>
<dbReference type="Proteomes" id="UP000184447">
    <property type="component" value="Unassembled WGS sequence"/>
</dbReference>
<dbReference type="CDD" id="cd06261">
    <property type="entry name" value="TM_PBP2"/>
    <property type="match status" value="1"/>
</dbReference>
<reference evidence="9 10" key="1">
    <citation type="submission" date="2016-11" db="EMBL/GenBank/DDBJ databases">
        <authorList>
            <person name="Jaros S."/>
            <person name="Januszkiewicz K."/>
            <person name="Wedrychowicz H."/>
        </authorList>
    </citation>
    <scope>NUCLEOTIDE SEQUENCE [LARGE SCALE GENOMIC DNA]</scope>
    <source>
        <strain evidence="9 10">DSM 8605</strain>
    </source>
</reference>
<keyword evidence="4 7" id="KW-0812">Transmembrane</keyword>
<dbReference type="OrthoDB" id="384651at2"/>
<dbReference type="RefSeq" id="WP_073340709.1">
    <property type="nucleotide sequence ID" value="NZ_FQXM01000035.1"/>
</dbReference>
<accession>A0A1M5XRU9</accession>
<evidence type="ECO:0000313" key="9">
    <source>
        <dbReference type="EMBL" id="SHI02541.1"/>
    </source>
</evidence>
<dbReference type="SUPFAM" id="SSF161098">
    <property type="entry name" value="MetI-like"/>
    <property type="match status" value="1"/>
</dbReference>
<dbReference type="PANTHER" id="PTHR43227:SF11">
    <property type="entry name" value="BLL4140 PROTEIN"/>
    <property type="match status" value="1"/>
</dbReference>
<keyword evidence="5 7" id="KW-1133">Transmembrane helix</keyword>
<feature type="transmembrane region" description="Helical" evidence="7">
    <location>
        <begin position="82"/>
        <end position="103"/>
    </location>
</feature>
<evidence type="ECO:0000313" key="10">
    <source>
        <dbReference type="Proteomes" id="UP000184447"/>
    </source>
</evidence>
<dbReference type="InterPro" id="IPR035906">
    <property type="entry name" value="MetI-like_sf"/>
</dbReference>
<dbReference type="Gene3D" id="1.10.3720.10">
    <property type="entry name" value="MetI-like"/>
    <property type="match status" value="1"/>
</dbReference>
<feature type="transmembrane region" description="Helical" evidence="7">
    <location>
        <begin position="271"/>
        <end position="292"/>
    </location>
</feature>
<name>A0A1M5XRU9_9CLOT</name>
<evidence type="ECO:0000259" key="8">
    <source>
        <dbReference type="PROSITE" id="PS50928"/>
    </source>
</evidence>
<dbReference type="PROSITE" id="PS50928">
    <property type="entry name" value="ABC_TM1"/>
    <property type="match status" value="1"/>
</dbReference>
<dbReference type="InterPro" id="IPR050809">
    <property type="entry name" value="UgpAE/MalFG_permease"/>
</dbReference>
<keyword evidence="2 7" id="KW-0813">Transport</keyword>
<organism evidence="9 10">
    <name type="scientific">Clostridium grantii DSM 8605</name>
    <dbReference type="NCBI Taxonomy" id="1121316"/>
    <lineage>
        <taxon>Bacteria</taxon>
        <taxon>Bacillati</taxon>
        <taxon>Bacillota</taxon>
        <taxon>Clostridia</taxon>
        <taxon>Eubacteriales</taxon>
        <taxon>Clostridiaceae</taxon>
        <taxon>Clostridium</taxon>
    </lineage>
</organism>
<feature type="transmembrane region" description="Helical" evidence="7">
    <location>
        <begin position="20"/>
        <end position="37"/>
    </location>
</feature>
<evidence type="ECO:0000256" key="6">
    <source>
        <dbReference type="ARBA" id="ARBA00023136"/>
    </source>
</evidence>
<evidence type="ECO:0000256" key="3">
    <source>
        <dbReference type="ARBA" id="ARBA00022475"/>
    </source>
</evidence>
<dbReference type="Pfam" id="PF00528">
    <property type="entry name" value="BPD_transp_1"/>
    <property type="match status" value="1"/>
</dbReference>
<comment type="similarity">
    <text evidence="7">Belongs to the binding-protein-dependent transport system permease family.</text>
</comment>
<evidence type="ECO:0000256" key="4">
    <source>
        <dbReference type="ARBA" id="ARBA00022692"/>
    </source>
</evidence>
<keyword evidence="6 7" id="KW-0472">Membrane</keyword>
<evidence type="ECO:0000256" key="2">
    <source>
        <dbReference type="ARBA" id="ARBA00022448"/>
    </source>
</evidence>
<dbReference type="PANTHER" id="PTHR43227">
    <property type="entry name" value="BLL4140 PROTEIN"/>
    <property type="match status" value="1"/>
</dbReference>
<proteinExistence type="inferred from homology"/>
<dbReference type="AlphaFoldDB" id="A0A1M5XRU9"/>
<evidence type="ECO:0000256" key="7">
    <source>
        <dbReference type="RuleBase" id="RU363032"/>
    </source>
</evidence>
<gene>
    <name evidence="9" type="ORF">SAMN02745207_03885</name>
</gene>
<dbReference type="EMBL" id="FQXM01000035">
    <property type="protein sequence ID" value="SHI02541.1"/>
    <property type="molecule type" value="Genomic_DNA"/>
</dbReference>
<keyword evidence="10" id="KW-1185">Reference proteome</keyword>
<keyword evidence="3" id="KW-1003">Cell membrane</keyword>
<comment type="subcellular location">
    <subcellularLocation>
        <location evidence="1 7">Cell membrane</location>
        <topology evidence="1 7">Multi-pass membrane protein</topology>
    </subcellularLocation>
</comment>
<feature type="transmembrane region" description="Helical" evidence="7">
    <location>
        <begin position="211"/>
        <end position="231"/>
    </location>
</feature>
<dbReference type="InterPro" id="IPR000515">
    <property type="entry name" value="MetI-like"/>
</dbReference>
<protein>
    <submittedName>
        <fullName evidence="9">Putative aldouronate transport system permease protein</fullName>
    </submittedName>
</protein>
<dbReference type="GO" id="GO:0005886">
    <property type="term" value="C:plasma membrane"/>
    <property type="evidence" value="ECO:0007669"/>
    <property type="project" value="UniProtKB-SubCell"/>
</dbReference>